<dbReference type="EMBL" id="BAAAOR010000030">
    <property type="protein sequence ID" value="GAA1535959.1"/>
    <property type="molecule type" value="Genomic_DNA"/>
</dbReference>
<reference evidence="5 6" key="1">
    <citation type="journal article" date="2019" name="Int. J. Syst. Evol. Microbiol.">
        <title>The Global Catalogue of Microorganisms (GCM) 10K type strain sequencing project: providing services to taxonomists for standard genome sequencing and annotation.</title>
        <authorList>
            <consortium name="The Broad Institute Genomics Platform"/>
            <consortium name="The Broad Institute Genome Sequencing Center for Infectious Disease"/>
            <person name="Wu L."/>
            <person name="Ma J."/>
        </authorList>
    </citation>
    <scope>NUCLEOTIDE SEQUENCE [LARGE SCALE GENOMIC DNA]</scope>
    <source>
        <strain evidence="5 6">JCM 14942</strain>
    </source>
</reference>
<feature type="domain" description="HTH araC/xylS-type" evidence="4">
    <location>
        <begin position="136"/>
        <end position="233"/>
    </location>
</feature>
<proteinExistence type="predicted"/>
<dbReference type="InterPro" id="IPR050204">
    <property type="entry name" value="AraC_XylS_family_regulators"/>
</dbReference>
<dbReference type="RefSeq" id="WP_219996218.1">
    <property type="nucleotide sequence ID" value="NZ_BAAAOR010000030.1"/>
</dbReference>
<dbReference type="PANTHER" id="PTHR46796">
    <property type="entry name" value="HTH-TYPE TRANSCRIPTIONAL ACTIVATOR RHAS-RELATED"/>
    <property type="match status" value="1"/>
</dbReference>
<name>A0ABN2BAB1_9ACTN</name>
<evidence type="ECO:0000256" key="3">
    <source>
        <dbReference type="ARBA" id="ARBA00023163"/>
    </source>
</evidence>
<dbReference type="InterPro" id="IPR046532">
    <property type="entry name" value="DUF6597"/>
</dbReference>
<evidence type="ECO:0000256" key="2">
    <source>
        <dbReference type="ARBA" id="ARBA00023125"/>
    </source>
</evidence>
<keyword evidence="2" id="KW-0238">DNA-binding</keyword>
<protein>
    <submittedName>
        <fullName evidence="5">Helix-turn-helix transcriptional regulator</fullName>
    </submittedName>
</protein>
<keyword evidence="1" id="KW-0805">Transcription regulation</keyword>
<dbReference type="Gene3D" id="1.10.10.60">
    <property type="entry name" value="Homeodomain-like"/>
    <property type="match status" value="1"/>
</dbReference>
<evidence type="ECO:0000313" key="5">
    <source>
        <dbReference type="EMBL" id="GAA1535959.1"/>
    </source>
</evidence>
<dbReference type="PROSITE" id="PS01124">
    <property type="entry name" value="HTH_ARAC_FAMILY_2"/>
    <property type="match status" value="1"/>
</dbReference>
<dbReference type="SMART" id="SM00342">
    <property type="entry name" value="HTH_ARAC"/>
    <property type="match status" value="1"/>
</dbReference>
<evidence type="ECO:0000256" key="1">
    <source>
        <dbReference type="ARBA" id="ARBA00023015"/>
    </source>
</evidence>
<sequence>MESAGVSSYTTGRGALTGATLWRVVSEGTEQHVLPDGVMDLMWFDGRLVVAGPDTRAMIAATRAGDVTWGLQFAPGVAPTLLGVSARELTDQRVGLGDLVTLPPRLLGSPPNDAAESLERIVMALWTRADPEASTIRLAASIDRAARRGLRVHEIAERHHLSERSLRRVSDRLFGYGPKTLTSIHRLHHALRVARAGRSLGDAALAAGYADQAHLNREAKRLTGRTPVALLRLDDGRPTDG</sequence>
<dbReference type="InterPro" id="IPR018062">
    <property type="entry name" value="HTH_AraC-typ_CS"/>
</dbReference>
<evidence type="ECO:0000259" key="4">
    <source>
        <dbReference type="PROSITE" id="PS01124"/>
    </source>
</evidence>
<gene>
    <name evidence="5" type="ORF">GCM10009788_43450</name>
</gene>
<dbReference type="Pfam" id="PF20240">
    <property type="entry name" value="DUF6597"/>
    <property type="match status" value="1"/>
</dbReference>
<dbReference type="PANTHER" id="PTHR46796:SF15">
    <property type="entry name" value="BLL1074 PROTEIN"/>
    <property type="match status" value="1"/>
</dbReference>
<keyword evidence="6" id="KW-1185">Reference proteome</keyword>
<dbReference type="Pfam" id="PF12833">
    <property type="entry name" value="HTH_18"/>
    <property type="match status" value="1"/>
</dbReference>
<dbReference type="PROSITE" id="PS00041">
    <property type="entry name" value="HTH_ARAC_FAMILY_1"/>
    <property type="match status" value="1"/>
</dbReference>
<evidence type="ECO:0000313" key="6">
    <source>
        <dbReference type="Proteomes" id="UP001500842"/>
    </source>
</evidence>
<keyword evidence="3" id="KW-0804">Transcription</keyword>
<dbReference type="Proteomes" id="UP001500842">
    <property type="component" value="Unassembled WGS sequence"/>
</dbReference>
<accession>A0ABN2BAB1</accession>
<dbReference type="InterPro" id="IPR018060">
    <property type="entry name" value="HTH_AraC"/>
</dbReference>
<comment type="caution">
    <text evidence="5">The sequence shown here is derived from an EMBL/GenBank/DDBJ whole genome shotgun (WGS) entry which is preliminary data.</text>
</comment>
<organism evidence="5 6">
    <name type="scientific">Nocardioides humi</name>
    <dbReference type="NCBI Taxonomy" id="449461"/>
    <lineage>
        <taxon>Bacteria</taxon>
        <taxon>Bacillati</taxon>
        <taxon>Actinomycetota</taxon>
        <taxon>Actinomycetes</taxon>
        <taxon>Propionibacteriales</taxon>
        <taxon>Nocardioidaceae</taxon>
        <taxon>Nocardioides</taxon>
    </lineage>
</organism>